<dbReference type="PANTHER" id="PTHR24189">
    <property type="entry name" value="MYOTROPHIN"/>
    <property type="match status" value="1"/>
</dbReference>
<dbReference type="Proteomes" id="UP001610563">
    <property type="component" value="Unassembled WGS sequence"/>
</dbReference>
<dbReference type="SMART" id="SM00248">
    <property type="entry name" value="ANK"/>
    <property type="match status" value="4"/>
</dbReference>
<reference evidence="3 4" key="1">
    <citation type="submission" date="2024-07" db="EMBL/GenBank/DDBJ databases">
        <title>Section-level genome sequencing and comparative genomics of Aspergillus sections Usti and Cavernicolus.</title>
        <authorList>
            <consortium name="Lawrence Berkeley National Laboratory"/>
            <person name="Nybo J.L."/>
            <person name="Vesth T.C."/>
            <person name="Theobald S."/>
            <person name="Frisvad J.C."/>
            <person name="Larsen T.O."/>
            <person name="Kjaerboelling I."/>
            <person name="Rothschild-Mancinelli K."/>
            <person name="Lyhne E.K."/>
            <person name="Kogle M.E."/>
            <person name="Barry K."/>
            <person name="Clum A."/>
            <person name="Na H."/>
            <person name="Ledsgaard L."/>
            <person name="Lin J."/>
            <person name="Lipzen A."/>
            <person name="Kuo A."/>
            <person name="Riley R."/>
            <person name="Mondo S."/>
            <person name="Labutti K."/>
            <person name="Haridas S."/>
            <person name="Pangalinan J."/>
            <person name="Salamov A.A."/>
            <person name="Simmons B.A."/>
            <person name="Magnuson J.K."/>
            <person name="Chen J."/>
            <person name="Drula E."/>
            <person name="Henrissat B."/>
            <person name="Wiebenga A."/>
            <person name="Lubbers R.J."/>
            <person name="Gomes A.C."/>
            <person name="Makela M.R."/>
            <person name="Stajich J."/>
            <person name="Grigoriev I.V."/>
            <person name="Mortensen U.H."/>
            <person name="De Vries R.P."/>
            <person name="Baker S.E."/>
            <person name="Andersen M.R."/>
        </authorList>
    </citation>
    <scope>NUCLEOTIDE SEQUENCE [LARGE SCALE GENOMIC DNA]</scope>
    <source>
        <strain evidence="3 4">CBS 209.92</strain>
    </source>
</reference>
<keyword evidence="2" id="KW-0040">ANK repeat</keyword>
<keyword evidence="4" id="KW-1185">Reference proteome</keyword>
<organism evidence="3 4">
    <name type="scientific">Aspergillus keveii</name>
    <dbReference type="NCBI Taxonomy" id="714993"/>
    <lineage>
        <taxon>Eukaryota</taxon>
        <taxon>Fungi</taxon>
        <taxon>Dikarya</taxon>
        <taxon>Ascomycota</taxon>
        <taxon>Pezizomycotina</taxon>
        <taxon>Eurotiomycetes</taxon>
        <taxon>Eurotiomycetidae</taxon>
        <taxon>Eurotiales</taxon>
        <taxon>Aspergillaceae</taxon>
        <taxon>Aspergillus</taxon>
        <taxon>Aspergillus subgen. Nidulantes</taxon>
    </lineage>
</organism>
<comment type="caution">
    <text evidence="3">The sequence shown here is derived from an EMBL/GenBank/DDBJ whole genome shotgun (WGS) entry which is preliminary data.</text>
</comment>
<dbReference type="InterPro" id="IPR002110">
    <property type="entry name" value="Ankyrin_rpt"/>
</dbReference>
<evidence type="ECO:0000313" key="4">
    <source>
        <dbReference type="Proteomes" id="UP001610563"/>
    </source>
</evidence>
<proteinExistence type="predicted"/>
<dbReference type="InterPro" id="IPR050745">
    <property type="entry name" value="Multifunctional_regulatory"/>
</dbReference>
<evidence type="ECO:0000256" key="2">
    <source>
        <dbReference type="ARBA" id="ARBA00023043"/>
    </source>
</evidence>
<accession>A0ABR4G165</accession>
<sequence>MNLNHLSLDPQVRERMLMSARTSRQRQFEEILATRQERALEEARAREAGRPLRDPLVRQMSAGRRYEDLPLANASDLSFIQDPPSFIEVPPCLGEFESSCRVGTPLIVERIISSESPTPTPAFLHHGLCLALKAGNVEVARYLLAAGAPIVRGTPDNVLLAPIDRRIPLFELLFSHGWTPNTPAEYGAVLLPSVLTNHALLRWFLAHGANPNLGKQQEYRYGRSRSDSCSALETAARIGDAEAVRMVLDAGAVIENGFPLHAAAAALPPGAIPHVGLVTPSKEFDISRIPVMALLVERGADVNQLQGPQTGNMVPGYAIVQAVMAGAVERVRWLLDHGADPTIRGPWGSALEYATRIGSEEMRTVIQAGVEAKNRISS</sequence>
<keyword evidence="1" id="KW-0677">Repeat</keyword>
<dbReference type="EMBL" id="JBFTWV010000067">
    <property type="protein sequence ID" value="KAL2789263.1"/>
    <property type="molecule type" value="Genomic_DNA"/>
</dbReference>
<evidence type="ECO:0000313" key="3">
    <source>
        <dbReference type="EMBL" id="KAL2789263.1"/>
    </source>
</evidence>
<dbReference type="Gene3D" id="1.25.40.20">
    <property type="entry name" value="Ankyrin repeat-containing domain"/>
    <property type="match status" value="2"/>
</dbReference>
<gene>
    <name evidence="3" type="ORF">BJX66DRAFT_307316</name>
</gene>
<evidence type="ECO:0008006" key="5">
    <source>
        <dbReference type="Google" id="ProtNLM"/>
    </source>
</evidence>
<name>A0ABR4G165_9EURO</name>
<dbReference type="PANTHER" id="PTHR24189:SF50">
    <property type="entry name" value="ANKYRIN REPEAT AND SOCS BOX PROTEIN 2"/>
    <property type="match status" value="1"/>
</dbReference>
<evidence type="ECO:0000256" key="1">
    <source>
        <dbReference type="ARBA" id="ARBA00022737"/>
    </source>
</evidence>
<dbReference type="InterPro" id="IPR036770">
    <property type="entry name" value="Ankyrin_rpt-contain_sf"/>
</dbReference>
<dbReference type="SUPFAM" id="SSF48403">
    <property type="entry name" value="Ankyrin repeat"/>
    <property type="match status" value="1"/>
</dbReference>
<protein>
    <recommendedName>
        <fullName evidence="5">Ankyrin repeat protein</fullName>
    </recommendedName>
</protein>